<dbReference type="RefSeq" id="WP_045980000.1">
    <property type="nucleotide sequence ID" value="NZ_JXXY01000015.1"/>
</dbReference>
<evidence type="ECO:0000256" key="1">
    <source>
        <dbReference type="SAM" id="SignalP"/>
    </source>
</evidence>
<dbReference type="AlphaFoldDB" id="A0A0F4PYG8"/>
<reference evidence="2 3" key="1">
    <citation type="journal article" date="2015" name="BMC Genomics">
        <title>Genome mining reveals unlocked bioactive potential of marine Gram-negative bacteria.</title>
        <authorList>
            <person name="Machado H."/>
            <person name="Sonnenschein E.C."/>
            <person name="Melchiorsen J."/>
            <person name="Gram L."/>
        </authorList>
    </citation>
    <scope>NUCLEOTIDE SEQUENCE [LARGE SCALE GENOMIC DNA]</scope>
    <source>
        <strain evidence="2 3">S3137</strain>
    </source>
</reference>
<feature type="signal peptide" evidence="1">
    <location>
        <begin position="1"/>
        <end position="19"/>
    </location>
</feature>
<keyword evidence="3" id="KW-1185">Reference proteome</keyword>
<proteinExistence type="predicted"/>
<gene>
    <name evidence="2" type="ORF">TW72_07045</name>
</gene>
<comment type="caution">
    <text evidence="2">The sequence shown here is derived from an EMBL/GenBank/DDBJ whole genome shotgun (WGS) entry which is preliminary data.</text>
</comment>
<dbReference type="OrthoDB" id="7010449at2"/>
<dbReference type="Proteomes" id="UP000033664">
    <property type="component" value="Unassembled WGS sequence"/>
</dbReference>
<name>A0A0F4PYG8_9GAMM</name>
<organism evidence="2 3">
    <name type="scientific">Pseudoalteromonas ruthenica</name>
    <dbReference type="NCBI Taxonomy" id="151081"/>
    <lineage>
        <taxon>Bacteria</taxon>
        <taxon>Pseudomonadati</taxon>
        <taxon>Pseudomonadota</taxon>
        <taxon>Gammaproteobacteria</taxon>
        <taxon>Alteromonadales</taxon>
        <taxon>Pseudoalteromonadaceae</taxon>
        <taxon>Pseudoalteromonas</taxon>
    </lineage>
</organism>
<sequence>MKTLLALLFVFFLSACDQSSTYEPTRPDDVPASSLWIGGPDGGVYAEIREDDGDYSGTIYFDSTGEIWYEGAFEYTGKEPFEVDNKASYTAWDGTILYLSNGKQLVSNIE</sequence>
<evidence type="ECO:0000313" key="3">
    <source>
        <dbReference type="Proteomes" id="UP000033664"/>
    </source>
</evidence>
<dbReference type="PATRIC" id="fig|151081.8.peg.2834"/>
<feature type="chain" id="PRO_5002474884" evidence="1">
    <location>
        <begin position="20"/>
        <end position="110"/>
    </location>
</feature>
<dbReference type="GeneID" id="58228239"/>
<protein>
    <submittedName>
        <fullName evidence="2">Uncharacterized protein</fullName>
    </submittedName>
</protein>
<accession>A0A0F4PYG8</accession>
<dbReference type="PROSITE" id="PS51257">
    <property type="entry name" value="PROKAR_LIPOPROTEIN"/>
    <property type="match status" value="1"/>
</dbReference>
<keyword evidence="1" id="KW-0732">Signal</keyword>
<dbReference type="EMBL" id="JXXZ01000006">
    <property type="protein sequence ID" value="KJZ00438.1"/>
    <property type="molecule type" value="Genomic_DNA"/>
</dbReference>
<evidence type="ECO:0000313" key="2">
    <source>
        <dbReference type="EMBL" id="KJZ00438.1"/>
    </source>
</evidence>